<keyword evidence="1 3" id="KW-0145">Chemotaxis</keyword>
<comment type="catalytic activity">
    <reaction evidence="3">
        <text>L-glutaminyl-[protein] + H2O = L-glutamyl-[protein] + NH4(+)</text>
        <dbReference type="Rhea" id="RHEA:16441"/>
        <dbReference type="Rhea" id="RHEA-COMP:10207"/>
        <dbReference type="Rhea" id="RHEA-COMP:10208"/>
        <dbReference type="ChEBI" id="CHEBI:15377"/>
        <dbReference type="ChEBI" id="CHEBI:28938"/>
        <dbReference type="ChEBI" id="CHEBI:29973"/>
        <dbReference type="ChEBI" id="CHEBI:30011"/>
        <dbReference type="EC" id="3.5.1.44"/>
    </reaction>
</comment>
<dbReference type="RefSeq" id="WP_092905069.1">
    <property type="nucleotide sequence ID" value="NZ_FOZS01000002.1"/>
</dbReference>
<accession>A0A1I6SFM8</accession>
<keyword evidence="5" id="KW-1185">Reference proteome</keyword>
<dbReference type="GO" id="GO:0050568">
    <property type="term" value="F:protein-glutamine glutaminase activity"/>
    <property type="evidence" value="ECO:0007669"/>
    <property type="project" value="UniProtKB-UniRule"/>
</dbReference>
<dbReference type="Pfam" id="PF03975">
    <property type="entry name" value="CheD"/>
    <property type="match status" value="1"/>
</dbReference>
<evidence type="ECO:0000313" key="4">
    <source>
        <dbReference type="EMBL" id="SFS75772.1"/>
    </source>
</evidence>
<dbReference type="EC" id="3.5.1.44" evidence="3"/>
<keyword evidence="2 3" id="KW-0378">Hydrolase</keyword>
<dbReference type="AlphaFoldDB" id="A0A1I6SFM8"/>
<dbReference type="Gene3D" id="3.30.1330.200">
    <property type="match status" value="1"/>
</dbReference>
<evidence type="ECO:0000313" key="5">
    <source>
        <dbReference type="Proteomes" id="UP000199199"/>
    </source>
</evidence>
<dbReference type="GO" id="GO:0006935">
    <property type="term" value="P:chemotaxis"/>
    <property type="evidence" value="ECO:0007669"/>
    <property type="project" value="UniProtKB-UniRule"/>
</dbReference>
<dbReference type="OrthoDB" id="10499at2157"/>
<organism evidence="4 5">
    <name type="scientific">Halostagnicola kamekurae</name>
    <dbReference type="NCBI Taxonomy" id="619731"/>
    <lineage>
        <taxon>Archaea</taxon>
        <taxon>Methanobacteriati</taxon>
        <taxon>Methanobacteriota</taxon>
        <taxon>Stenosarchaea group</taxon>
        <taxon>Halobacteria</taxon>
        <taxon>Halobacteriales</taxon>
        <taxon>Natrialbaceae</taxon>
        <taxon>Halostagnicola</taxon>
    </lineage>
</organism>
<reference evidence="5" key="1">
    <citation type="submission" date="2016-10" db="EMBL/GenBank/DDBJ databases">
        <authorList>
            <person name="Varghese N."/>
            <person name="Submissions S."/>
        </authorList>
    </citation>
    <scope>NUCLEOTIDE SEQUENCE [LARGE SCALE GENOMIC DNA]</scope>
    <source>
        <strain evidence="5">DSM 22427</strain>
    </source>
</reference>
<protein>
    <recommendedName>
        <fullName evidence="3">Probable chemoreceptor glutamine deamidase CheD</fullName>
        <ecNumber evidence="3">3.5.1.44</ecNumber>
    </recommendedName>
</protein>
<dbReference type="PANTHER" id="PTHR35147:SF1">
    <property type="entry name" value="CHEMORECEPTOR GLUTAMINE DEAMIDASE CHED-RELATED"/>
    <property type="match status" value="1"/>
</dbReference>
<evidence type="ECO:0000256" key="3">
    <source>
        <dbReference type="HAMAP-Rule" id="MF_01440"/>
    </source>
</evidence>
<dbReference type="InterPro" id="IPR011324">
    <property type="entry name" value="Cytotoxic_necrot_fac-like_cat"/>
</dbReference>
<proteinExistence type="inferred from homology"/>
<evidence type="ECO:0000256" key="2">
    <source>
        <dbReference type="ARBA" id="ARBA00022801"/>
    </source>
</evidence>
<dbReference type="PANTHER" id="PTHR35147">
    <property type="entry name" value="CHEMORECEPTOR GLUTAMINE DEAMIDASE CHED-RELATED"/>
    <property type="match status" value="1"/>
</dbReference>
<dbReference type="HAMAP" id="MF_01440">
    <property type="entry name" value="CheD"/>
    <property type="match status" value="1"/>
</dbReference>
<name>A0A1I6SFM8_9EURY</name>
<dbReference type="Proteomes" id="UP000199199">
    <property type="component" value="Unassembled WGS sequence"/>
</dbReference>
<gene>
    <name evidence="3" type="primary">cheD</name>
    <name evidence="4" type="ORF">SAMN04488556_2638</name>
</gene>
<dbReference type="CDD" id="cd16352">
    <property type="entry name" value="CheD"/>
    <property type="match status" value="1"/>
</dbReference>
<dbReference type="InterPro" id="IPR005659">
    <property type="entry name" value="Chemorcpt_Glu_NH3ase_CheD"/>
</dbReference>
<comment type="similarity">
    <text evidence="3">Belongs to the CheD family.</text>
</comment>
<evidence type="ECO:0000256" key="1">
    <source>
        <dbReference type="ARBA" id="ARBA00022500"/>
    </source>
</evidence>
<dbReference type="SUPFAM" id="SSF64438">
    <property type="entry name" value="CNF1/YfiH-like putative cysteine hydrolases"/>
    <property type="match status" value="1"/>
</dbReference>
<dbReference type="InterPro" id="IPR038592">
    <property type="entry name" value="CheD-like_sf"/>
</dbReference>
<sequence>MNQPNSEPQPPPPRKVSISDVAVGEAPDTFKSYGLGSCLAIAVYDPRASVGGLAHAMLPTSDDAETTADLPGKYVDTAVRALRRRTIAAGGSPSTLEAKIAGGSDMFEFESLEDTVGQRNIATAKAELEALDVPLVAEDVGGAHGRTVEFSLKTGALVIETATPDLADRTL</sequence>
<dbReference type="EMBL" id="FOZS01000002">
    <property type="protein sequence ID" value="SFS75772.1"/>
    <property type="molecule type" value="Genomic_DNA"/>
</dbReference>
<comment type="function">
    <text evidence="3">Probably deamidates glutamine residues to glutamate on methyl-accepting chemotaxis receptors (MCPs), playing an important role in chemotaxis.</text>
</comment>